<keyword evidence="4" id="KW-0677">Repeat</keyword>
<feature type="domain" description="SURP motif" evidence="8">
    <location>
        <begin position="140"/>
        <end position="182"/>
    </location>
</feature>
<proteinExistence type="predicted"/>
<name>A0AAD9G7Y6_BABDI</name>
<keyword evidence="5" id="KW-0508">mRNA splicing</keyword>
<evidence type="ECO:0000259" key="8">
    <source>
        <dbReference type="PROSITE" id="PS50128"/>
    </source>
</evidence>
<dbReference type="GO" id="GO:0071013">
    <property type="term" value="C:catalytic step 2 spliceosome"/>
    <property type="evidence" value="ECO:0007669"/>
    <property type="project" value="TreeGrafter"/>
</dbReference>
<feature type="domain" description="SURP motif" evidence="8">
    <location>
        <begin position="18"/>
        <end position="63"/>
    </location>
</feature>
<evidence type="ECO:0000313" key="9">
    <source>
        <dbReference type="EMBL" id="KAK1933477.1"/>
    </source>
</evidence>
<dbReference type="InterPro" id="IPR022030">
    <property type="entry name" value="SF3A1_dom"/>
</dbReference>
<dbReference type="AlphaFoldDB" id="A0AAD9G7Y6"/>
<dbReference type="SMART" id="SM00648">
    <property type="entry name" value="SWAP"/>
    <property type="match status" value="2"/>
</dbReference>
<dbReference type="Gene3D" id="1.10.10.790">
    <property type="entry name" value="Surp module"/>
    <property type="match status" value="2"/>
</dbReference>
<keyword evidence="6" id="KW-0539">Nucleus</keyword>
<dbReference type="Proteomes" id="UP001195914">
    <property type="component" value="Unassembled WGS sequence"/>
</dbReference>
<dbReference type="PROSITE" id="PS50128">
    <property type="entry name" value="SURP"/>
    <property type="match status" value="2"/>
</dbReference>
<dbReference type="GO" id="GO:0005686">
    <property type="term" value="C:U2 snRNP"/>
    <property type="evidence" value="ECO:0007669"/>
    <property type="project" value="TreeGrafter"/>
</dbReference>
<keyword evidence="10" id="KW-1185">Reference proteome</keyword>
<dbReference type="FunFam" id="1.10.10.790:FF:000002">
    <property type="entry name" value="Splicing factor 3A subunit 1"/>
    <property type="match status" value="1"/>
</dbReference>
<dbReference type="PANTHER" id="PTHR15316">
    <property type="entry name" value="SPLICEOSOME ASSOCIATED PROTEIN 114/SWAP SPLICING FACTOR-RELATED"/>
    <property type="match status" value="1"/>
</dbReference>
<sequence length="494" mass="55690">MEVPAGEVIFPPKYVRTIIDKTAQFVAKNGDQFEQRIRAEQGDGASGTKFAFLNPNNAYNAYYQLKLSELRNGIDVETKPSIPQAILERRKKLELKNKSKEKLLALTDFGSKGSADELVEPEKDSFIFTQPFVAAMDMDIIKSTAIFVARNGQKFLVELSKREKNNPQFDFLNPAHCLFGYFTSLTESYTKCLLPTKPQIEKLNTIARDRMSYLRLCQKRADWDAHQQAKIASEEMRKAEERMEMQSIDWHTFFIAETITFEEVCLCKVTRKYMVLQNKEDLPKPIDFTHPGAALVLMTRNPKSIASAKKTEEQLRSTIPEDADQIDPDQPVIVEAATEEPAPPVPEETETTVPSEGAAVTSNFSDAPENYKRRVARDNDVSIVQDGDEIIKVKKSYTRKAKTQNATEMQKCPITGQMVPASDMSTHLKILLLDPKWKDQKERFMEKAMKESAFAPLEGELQKAHTTKGADVDSNLAAFVAGRPDLFGSADDEV</sequence>
<evidence type="ECO:0000256" key="2">
    <source>
        <dbReference type="ARBA" id="ARBA00022664"/>
    </source>
</evidence>
<dbReference type="InterPro" id="IPR000061">
    <property type="entry name" value="Surp"/>
</dbReference>
<reference evidence="9" key="2">
    <citation type="submission" date="2021-05" db="EMBL/GenBank/DDBJ databases">
        <authorList>
            <person name="Pain A."/>
        </authorList>
    </citation>
    <scope>NUCLEOTIDE SEQUENCE</scope>
    <source>
        <strain evidence="9">1802A</strain>
    </source>
</reference>
<evidence type="ECO:0000313" key="10">
    <source>
        <dbReference type="Proteomes" id="UP001195914"/>
    </source>
</evidence>
<dbReference type="Pfam" id="PF01805">
    <property type="entry name" value="Surp"/>
    <property type="match status" value="2"/>
</dbReference>
<evidence type="ECO:0000256" key="7">
    <source>
        <dbReference type="SAM" id="MobiDB-lite"/>
    </source>
</evidence>
<feature type="region of interest" description="Disordered" evidence="7">
    <location>
        <begin position="338"/>
        <end position="363"/>
    </location>
</feature>
<dbReference type="GO" id="GO:0000381">
    <property type="term" value="P:regulation of alternative mRNA splicing, via spliceosome"/>
    <property type="evidence" value="ECO:0007669"/>
    <property type="project" value="TreeGrafter"/>
</dbReference>
<reference evidence="9" key="1">
    <citation type="journal article" date="2014" name="Nucleic Acids Res.">
        <title>The evolutionary dynamics of variant antigen genes in Babesia reveal a history of genomic innovation underlying host-parasite interaction.</title>
        <authorList>
            <person name="Jackson A.P."/>
            <person name="Otto T.D."/>
            <person name="Darby A."/>
            <person name="Ramaprasad A."/>
            <person name="Xia D."/>
            <person name="Echaide I.E."/>
            <person name="Farber M."/>
            <person name="Gahlot S."/>
            <person name="Gamble J."/>
            <person name="Gupta D."/>
            <person name="Gupta Y."/>
            <person name="Jackson L."/>
            <person name="Malandrin L."/>
            <person name="Malas T.B."/>
            <person name="Moussa E."/>
            <person name="Nair M."/>
            <person name="Reid A.J."/>
            <person name="Sanders M."/>
            <person name="Sharma J."/>
            <person name="Tracey A."/>
            <person name="Quail M.A."/>
            <person name="Weir W."/>
            <person name="Wastling J.M."/>
            <person name="Hall N."/>
            <person name="Willadsen P."/>
            <person name="Lingelbach K."/>
            <person name="Shiels B."/>
            <person name="Tait A."/>
            <person name="Berriman M."/>
            <person name="Allred D.R."/>
            <person name="Pain A."/>
        </authorList>
    </citation>
    <scope>NUCLEOTIDE SEQUENCE</scope>
    <source>
        <strain evidence="9">1802A</strain>
    </source>
</reference>
<dbReference type="InterPro" id="IPR045146">
    <property type="entry name" value="SF3A1"/>
</dbReference>
<evidence type="ECO:0000256" key="3">
    <source>
        <dbReference type="ARBA" id="ARBA00022728"/>
    </source>
</evidence>
<evidence type="ECO:0000256" key="4">
    <source>
        <dbReference type="ARBA" id="ARBA00022737"/>
    </source>
</evidence>
<dbReference type="FunFam" id="1.10.10.790:FF:000001">
    <property type="entry name" value="Splicing factor 3a, subunit 1"/>
    <property type="match status" value="1"/>
</dbReference>
<evidence type="ECO:0000256" key="6">
    <source>
        <dbReference type="ARBA" id="ARBA00023242"/>
    </source>
</evidence>
<dbReference type="SUPFAM" id="SSF109905">
    <property type="entry name" value="Surp module (SWAP domain)"/>
    <property type="match status" value="2"/>
</dbReference>
<organism evidence="9 10">
    <name type="scientific">Babesia divergens</name>
    <dbReference type="NCBI Taxonomy" id="32595"/>
    <lineage>
        <taxon>Eukaryota</taxon>
        <taxon>Sar</taxon>
        <taxon>Alveolata</taxon>
        <taxon>Apicomplexa</taxon>
        <taxon>Aconoidasida</taxon>
        <taxon>Piroplasmida</taxon>
        <taxon>Babesiidae</taxon>
        <taxon>Babesia</taxon>
    </lineage>
</organism>
<keyword evidence="2" id="KW-0507">mRNA processing</keyword>
<dbReference type="PANTHER" id="PTHR15316:SF1">
    <property type="entry name" value="SPLICING FACTOR 3A SUBUNIT 1"/>
    <property type="match status" value="1"/>
</dbReference>
<protein>
    <submittedName>
        <fullName evidence="9">Surp module domain containing protein</fullName>
    </submittedName>
</protein>
<dbReference type="InterPro" id="IPR035967">
    <property type="entry name" value="SWAP/Surp_sf"/>
</dbReference>
<dbReference type="GO" id="GO:0071004">
    <property type="term" value="C:U2-type prespliceosome"/>
    <property type="evidence" value="ECO:0007669"/>
    <property type="project" value="TreeGrafter"/>
</dbReference>
<dbReference type="GO" id="GO:0003723">
    <property type="term" value="F:RNA binding"/>
    <property type="evidence" value="ECO:0007669"/>
    <property type="project" value="InterPro"/>
</dbReference>
<dbReference type="GO" id="GO:0045292">
    <property type="term" value="P:mRNA cis splicing, via spliceosome"/>
    <property type="evidence" value="ECO:0007669"/>
    <property type="project" value="InterPro"/>
</dbReference>
<comment type="subcellular location">
    <subcellularLocation>
        <location evidence="1">Nucleus</location>
    </subcellularLocation>
</comment>
<accession>A0AAD9G7Y6</accession>
<comment type="caution">
    <text evidence="9">The sequence shown here is derived from an EMBL/GenBank/DDBJ whole genome shotgun (WGS) entry which is preliminary data.</text>
</comment>
<evidence type="ECO:0000256" key="1">
    <source>
        <dbReference type="ARBA" id="ARBA00004123"/>
    </source>
</evidence>
<keyword evidence="3" id="KW-0747">Spliceosome</keyword>
<evidence type="ECO:0000256" key="5">
    <source>
        <dbReference type="ARBA" id="ARBA00023187"/>
    </source>
</evidence>
<dbReference type="EMBL" id="JAHBMH010000073">
    <property type="protein sequence ID" value="KAK1933477.1"/>
    <property type="molecule type" value="Genomic_DNA"/>
</dbReference>
<gene>
    <name evidence="9" type="ORF">X943_003831</name>
</gene>
<dbReference type="Pfam" id="PF12230">
    <property type="entry name" value="PRP21_like_P"/>
    <property type="match status" value="1"/>
</dbReference>